<name>A0AA38NMC9_9AGAR</name>
<keyword evidence="3" id="KW-1185">Reference proteome</keyword>
<keyword evidence="1" id="KW-1133">Transmembrane helix</keyword>
<comment type="caution">
    <text evidence="2">The sequence shown here is derived from an EMBL/GenBank/DDBJ whole genome shotgun (WGS) entry which is preliminary data.</text>
</comment>
<reference evidence="2" key="1">
    <citation type="submission" date="2022-08" db="EMBL/GenBank/DDBJ databases">
        <authorList>
            <consortium name="DOE Joint Genome Institute"/>
            <person name="Min B."/>
            <person name="Riley R."/>
            <person name="Sierra-Patev S."/>
            <person name="Naranjo-Ortiz M."/>
            <person name="Looney B."/>
            <person name="Konkel Z."/>
            <person name="Slot J.C."/>
            <person name="Sakamoto Y."/>
            <person name="Steenwyk J.L."/>
            <person name="Rokas A."/>
            <person name="Carro J."/>
            <person name="Camarero S."/>
            <person name="Ferreira P."/>
            <person name="Molpeceres G."/>
            <person name="Ruiz-Duenas F.J."/>
            <person name="Serrano A."/>
            <person name="Henrissat B."/>
            <person name="Drula E."/>
            <person name="Hughes K.W."/>
            <person name="Mata J.L."/>
            <person name="Ishikawa N.K."/>
            <person name="Vargas-Isla R."/>
            <person name="Ushijima S."/>
            <person name="Smith C.A."/>
            <person name="Ahrendt S."/>
            <person name="Andreopoulos W."/>
            <person name="He G."/>
            <person name="Labutti K."/>
            <person name="Lipzen A."/>
            <person name="Ng V."/>
            <person name="Sandor L."/>
            <person name="Barry K."/>
            <person name="Martinez A.T."/>
            <person name="Xiao Y."/>
            <person name="Gibbons J.G."/>
            <person name="Terashima K."/>
            <person name="Hibbett D.S."/>
            <person name="Grigoriev I.V."/>
        </authorList>
    </citation>
    <scope>NUCLEOTIDE SEQUENCE</scope>
    <source>
        <strain evidence="2">TFB10291</strain>
    </source>
</reference>
<dbReference type="Proteomes" id="UP001163798">
    <property type="component" value="Unassembled WGS sequence"/>
</dbReference>
<evidence type="ECO:0000313" key="2">
    <source>
        <dbReference type="EMBL" id="KAJ3786199.1"/>
    </source>
</evidence>
<dbReference type="AlphaFoldDB" id="A0AA38NMC9"/>
<keyword evidence="1" id="KW-0472">Membrane</keyword>
<evidence type="ECO:0000256" key="1">
    <source>
        <dbReference type="SAM" id="Phobius"/>
    </source>
</evidence>
<gene>
    <name evidence="2" type="ORF">GGU10DRAFT_176853</name>
</gene>
<keyword evidence="1" id="KW-0812">Transmembrane</keyword>
<organism evidence="2 3">
    <name type="scientific">Lentinula aff. detonsa</name>
    <dbReference type="NCBI Taxonomy" id="2804958"/>
    <lineage>
        <taxon>Eukaryota</taxon>
        <taxon>Fungi</taxon>
        <taxon>Dikarya</taxon>
        <taxon>Basidiomycota</taxon>
        <taxon>Agaricomycotina</taxon>
        <taxon>Agaricomycetes</taxon>
        <taxon>Agaricomycetidae</taxon>
        <taxon>Agaricales</taxon>
        <taxon>Marasmiineae</taxon>
        <taxon>Omphalotaceae</taxon>
        <taxon>Lentinula</taxon>
    </lineage>
</organism>
<feature type="transmembrane region" description="Helical" evidence="1">
    <location>
        <begin position="112"/>
        <end position="131"/>
    </location>
</feature>
<accession>A0AA38NMC9</accession>
<protein>
    <submittedName>
        <fullName evidence="2">Uncharacterized protein</fullName>
    </submittedName>
</protein>
<sequence>MQRNVWIYTDESETEDAYPFLNFGQNLFHSRLHVYTLRTFLFIFILEPNVVCINFGETFAALLSLANHGDGWTKTHQAVVDLIEHTRGSSRRSSYSTAARYRKFASAHLVQHHLQLFSLLFCLLSGFLFLLNVSPETSFTLVSPFAKSCPIPFHILNKIFGLFLACLQHFDKSTQRVCLSGISSLLLRKLAVKILYFCKRLCQLVSLGGVRSL</sequence>
<proteinExistence type="predicted"/>
<dbReference type="EMBL" id="MU793320">
    <property type="protein sequence ID" value="KAJ3786199.1"/>
    <property type="molecule type" value="Genomic_DNA"/>
</dbReference>
<evidence type="ECO:0000313" key="3">
    <source>
        <dbReference type="Proteomes" id="UP001163798"/>
    </source>
</evidence>